<keyword evidence="1" id="KW-0472">Membrane</keyword>
<keyword evidence="3" id="KW-1185">Reference proteome</keyword>
<dbReference type="SUPFAM" id="SSF103473">
    <property type="entry name" value="MFS general substrate transporter"/>
    <property type="match status" value="1"/>
</dbReference>
<evidence type="ECO:0000313" key="2">
    <source>
        <dbReference type="EMBL" id="GAA3974755.1"/>
    </source>
</evidence>
<name>A0ABP7Q168_9ACTN</name>
<gene>
    <name evidence="2" type="ORF">GCM10022232_02540</name>
</gene>
<dbReference type="InterPro" id="IPR036259">
    <property type="entry name" value="MFS_trans_sf"/>
</dbReference>
<reference evidence="3" key="1">
    <citation type="journal article" date="2019" name="Int. J. Syst. Evol. Microbiol.">
        <title>The Global Catalogue of Microorganisms (GCM) 10K type strain sequencing project: providing services to taxonomists for standard genome sequencing and annotation.</title>
        <authorList>
            <consortium name="The Broad Institute Genomics Platform"/>
            <consortium name="The Broad Institute Genome Sequencing Center for Infectious Disease"/>
            <person name="Wu L."/>
            <person name="Ma J."/>
        </authorList>
    </citation>
    <scope>NUCLEOTIDE SEQUENCE [LARGE SCALE GENOMIC DNA]</scope>
    <source>
        <strain evidence="3">JCM 16924</strain>
    </source>
</reference>
<keyword evidence="1" id="KW-1133">Transmembrane helix</keyword>
<keyword evidence="1" id="KW-0812">Transmembrane</keyword>
<proteinExistence type="predicted"/>
<sequence>MATVTPSSEVQPDPRRWWALAALVASMLTLGFDMTILNVALPTMAGDLGATTGEQLGVPPGV</sequence>
<dbReference type="Proteomes" id="UP001500456">
    <property type="component" value="Unassembled WGS sequence"/>
</dbReference>
<evidence type="ECO:0000256" key="1">
    <source>
        <dbReference type="SAM" id="Phobius"/>
    </source>
</evidence>
<evidence type="ECO:0000313" key="3">
    <source>
        <dbReference type="Proteomes" id="UP001500456"/>
    </source>
</evidence>
<feature type="transmembrane region" description="Helical" evidence="1">
    <location>
        <begin position="17"/>
        <end position="41"/>
    </location>
</feature>
<protein>
    <recommendedName>
        <fullName evidence="4">MFS transporter</fullName>
    </recommendedName>
</protein>
<accession>A0ABP7Q168</accession>
<comment type="caution">
    <text evidence="2">The sequence shown here is derived from an EMBL/GenBank/DDBJ whole genome shotgun (WGS) entry which is preliminary data.</text>
</comment>
<dbReference type="EMBL" id="BAAAZX010000001">
    <property type="protein sequence ID" value="GAA3974755.1"/>
    <property type="molecule type" value="Genomic_DNA"/>
</dbReference>
<organism evidence="2 3">
    <name type="scientific">Streptomyces plumbiresistens</name>
    <dbReference type="NCBI Taxonomy" id="511811"/>
    <lineage>
        <taxon>Bacteria</taxon>
        <taxon>Bacillati</taxon>
        <taxon>Actinomycetota</taxon>
        <taxon>Actinomycetes</taxon>
        <taxon>Kitasatosporales</taxon>
        <taxon>Streptomycetaceae</taxon>
        <taxon>Streptomyces</taxon>
    </lineage>
</organism>
<evidence type="ECO:0008006" key="4">
    <source>
        <dbReference type="Google" id="ProtNLM"/>
    </source>
</evidence>